<dbReference type="InterPro" id="IPR002528">
    <property type="entry name" value="MATE_fam"/>
</dbReference>
<dbReference type="NCBIfam" id="TIGR00797">
    <property type="entry name" value="matE"/>
    <property type="match status" value="1"/>
</dbReference>
<feature type="transmembrane region" description="Helical" evidence="10">
    <location>
        <begin position="55"/>
        <end position="80"/>
    </location>
</feature>
<evidence type="ECO:0000256" key="8">
    <source>
        <dbReference type="ARBA" id="ARBA00023136"/>
    </source>
</evidence>
<dbReference type="PANTHER" id="PTHR43823:SF3">
    <property type="entry name" value="MULTIDRUG EXPORT PROTEIN MEPA"/>
    <property type="match status" value="1"/>
</dbReference>
<evidence type="ECO:0000256" key="3">
    <source>
        <dbReference type="ARBA" id="ARBA00022106"/>
    </source>
</evidence>
<feature type="transmembrane region" description="Helical" evidence="10">
    <location>
        <begin position="412"/>
        <end position="431"/>
    </location>
</feature>
<evidence type="ECO:0000256" key="5">
    <source>
        <dbReference type="ARBA" id="ARBA00022475"/>
    </source>
</evidence>
<feature type="transmembrane region" description="Helical" evidence="10">
    <location>
        <begin position="386"/>
        <end position="406"/>
    </location>
</feature>
<dbReference type="CDD" id="cd13143">
    <property type="entry name" value="MATE_MepA_like"/>
    <property type="match status" value="1"/>
</dbReference>
<dbReference type="AlphaFoldDB" id="A0A377GVL0"/>
<feature type="transmembrane region" description="Helical" evidence="10">
    <location>
        <begin position="234"/>
        <end position="254"/>
    </location>
</feature>
<evidence type="ECO:0000256" key="7">
    <source>
        <dbReference type="ARBA" id="ARBA00022989"/>
    </source>
</evidence>
<dbReference type="OrthoDB" id="305360at2"/>
<feature type="transmembrane region" description="Helical" evidence="10">
    <location>
        <begin position="317"/>
        <end position="338"/>
    </location>
</feature>
<evidence type="ECO:0000313" key="12">
    <source>
        <dbReference type="Proteomes" id="UP000255328"/>
    </source>
</evidence>
<reference evidence="11 12" key="1">
    <citation type="submission" date="2018-06" db="EMBL/GenBank/DDBJ databases">
        <authorList>
            <consortium name="Pathogen Informatics"/>
            <person name="Doyle S."/>
        </authorList>
    </citation>
    <scope>NUCLEOTIDE SEQUENCE [LARGE SCALE GENOMIC DNA]</scope>
    <source>
        <strain evidence="11 12">NCTC10723</strain>
    </source>
</reference>
<feature type="transmembrane region" description="Helical" evidence="10">
    <location>
        <begin position="133"/>
        <end position="155"/>
    </location>
</feature>
<accession>A0A377GVL0</accession>
<dbReference type="RefSeq" id="WP_115268504.1">
    <property type="nucleotide sequence ID" value="NZ_CASFEE010000038.1"/>
</dbReference>
<evidence type="ECO:0000256" key="1">
    <source>
        <dbReference type="ARBA" id="ARBA00004651"/>
    </source>
</evidence>
<dbReference type="GO" id="GO:0015297">
    <property type="term" value="F:antiporter activity"/>
    <property type="evidence" value="ECO:0007669"/>
    <property type="project" value="InterPro"/>
</dbReference>
<evidence type="ECO:0000256" key="9">
    <source>
        <dbReference type="ARBA" id="ARBA00023251"/>
    </source>
</evidence>
<dbReference type="PIRSF" id="PIRSF006603">
    <property type="entry name" value="DinF"/>
    <property type="match status" value="1"/>
</dbReference>
<keyword evidence="7 10" id="KW-1133">Transmembrane helix</keyword>
<feature type="transmembrane region" description="Helical" evidence="10">
    <location>
        <begin position="92"/>
        <end position="113"/>
    </location>
</feature>
<keyword evidence="5" id="KW-1003">Cell membrane</keyword>
<feature type="transmembrane region" description="Helical" evidence="10">
    <location>
        <begin position="12"/>
        <end position="35"/>
    </location>
</feature>
<organism evidence="11 12">
    <name type="scientific">Fusobacterium necrogenes</name>
    <dbReference type="NCBI Taxonomy" id="858"/>
    <lineage>
        <taxon>Bacteria</taxon>
        <taxon>Fusobacteriati</taxon>
        <taxon>Fusobacteriota</taxon>
        <taxon>Fusobacteriia</taxon>
        <taxon>Fusobacteriales</taxon>
        <taxon>Fusobacteriaceae</taxon>
        <taxon>Fusobacterium</taxon>
    </lineage>
</organism>
<dbReference type="Proteomes" id="UP000255328">
    <property type="component" value="Unassembled WGS sequence"/>
</dbReference>
<evidence type="ECO:0000313" key="11">
    <source>
        <dbReference type="EMBL" id="STO30782.1"/>
    </source>
</evidence>
<dbReference type="EMBL" id="UGGU01000003">
    <property type="protein sequence ID" value="STO30782.1"/>
    <property type="molecule type" value="Genomic_DNA"/>
</dbReference>
<comment type="subcellular location">
    <subcellularLocation>
        <location evidence="1">Cell membrane</location>
        <topology evidence="1">Multi-pass membrane protein</topology>
    </subcellularLocation>
</comment>
<keyword evidence="6 10" id="KW-0812">Transmembrane</keyword>
<feature type="transmembrane region" description="Helical" evidence="10">
    <location>
        <begin position="191"/>
        <end position="213"/>
    </location>
</feature>
<dbReference type="Pfam" id="PF01554">
    <property type="entry name" value="MatE"/>
    <property type="match status" value="2"/>
</dbReference>
<feature type="transmembrane region" description="Helical" evidence="10">
    <location>
        <begin position="350"/>
        <end position="374"/>
    </location>
</feature>
<keyword evidence="9" id="KW-0046">Antibiotic resistance</keyword>
<dbReference type="GO" id="GO:0046677">
    <property type="term" value="P:response to antibiotic"/>
    <property type="evidence" value="ECO:0007669"/>
    <property type="project" value="UniProtKB-KW"/>
</dbReference>
<protein>
    <recommendedName>
        <fullName evidence="3">Multidrug export protein MepA</fullName>
    </recommendedName>
</protein>
<keyword evidence="8 10" id="KW-0472">Membrane</keyword>
<evidence type="ECO:0000256" key="10">
    <source>
        <dbReference type="SAM" id="Phobius"/>
    </source>
</evidence>
<dbReference type="GO" id="GO:0042910">
    <property type="term" value="F:xenobiotic transmembrane transporter activity"/>
    <property type="evidence" value="ECO:0007669"/>
    <property type="project" value="InterPro"/>
</dbReference>
<keyword evidence="4" id="KW-0813">Transport</keyword>
<name>A0A377GVL0_9FUSO</name>
<dbReference type="InterPro" id="IPR045070">
    <property type="entry name" value="MATE_MepA-like"/>
</dbReference>
<proteinExistence type="inferred from homology"/>
<feature type="transmembrane region" description="Helical" evidence="10">
    <location>
        <begin position="266"/>
        <end position="285"/>
    </location>
</feature>
<dbReference type="GO" id="GO:0005886">
    <property type="term" value="C:plasma membrane"/>
    <property type="evidence" value="ECO:0007669"/>
    <property type="project" value="UniProtKB-SubCell"/>
</dbReference>
<evidence type="ECO:0000256" key="2">
    <source>
        <dbReference type="ARBA" id="ARBA00008417"/>
    </source>
</evidence>
<evidence type="ECO:0000256" key="4">
    <source>
        <dbReference type="ARBA" id="ARBA00022448"/>
    </source>
</evidence>
<comment type="similarity">
    <text evidence="2">Belongs to the multi antimicrobial extrusion (MATE) (TC 2.A.66.1) family. MepA subfamily.</text>
</comment>
<feature type="transmembrane region" description="Helical" evidence="10">
    <location>
        <begin position="162"/>
        <end position="185"/>
    </location>
</feature>
<sequence length="453" mass="50994">MFKAIDLKKDSITRLFFNFSIPAVTGMMVNALYAIVDGIFIGQGVGAAGLAAVNIAYPIINLGIAISLLIGTGGATLMSLRPKNIKFKNTCFSYIVTLNIIFYILILALVLISGDRLIFLLGSSEQLLLQVKIYLYTCIIAMIFLMLSNSLNAVVRNDKAPVYAFISMLIGAITNVFLDWLFIIIFKWGVFGGAFATAIGQLFSFLFLVKYFYRIDCKLKYKFQKIKMPFLKNIISIGFPSFTIEFTAALTNALFNISFMRFLGEIGVSAYCIVAYICYIFRCLFTGLSQGIQPIISYNYGIKEYERVKKTYRLGHIVTFFISSSILLTIIFFGKYLVKLFNNDKALVDLAAHGLILFASAIIFQGANFINISYLQSKGMTKLSNIISSLRSIVFFIISIIILPLFLRETGVWLSLPASDFMCFIISIIILRKELPFSFKLPKKKEKRKFIKL</sequence>
<keyword evidence="12" id="KW-1185">Reference proteome</keyword>
<dbReference type="PANTHER" id="PTHR43823">
    <property type="entry name" value="SPORULATION PROTEIN YKVU"/>
    <property type="match status" value="1"/>
</dbReference>
<evidence type="ECO:0000256" key="6">
    <source>
        <dbReference type="ARBA" id="ARBA00022692"/>
    </source>
</evidence>
<dbReference type="InterPro" id="IPR051327">
    <property type="entry name" value="MATE_MepA_subfamily"/>
</dbReference>
<gene>
    <name evidence="11" type="primary">mepA_1</name>
    <name evidence="11" type="ORF">NCTC10723_00212</name>
</gene>
<dbReference type="InterPro" id="IPR048279">
    <property type="entry name" value="MdtK-like"/>
</dbReference>